<name>A0A2T0SA22_9ACTN</name>
<dbReference type="Proteomes" id="UP000239209">
    <property type="component" value="Unassembled WGS sequence"/>
</dbReference>
<sequence>MTTTGTETWVFGGTRIDSIGRHAHVWLRVETGQLLWFAARGAFTLGCEYTVQTTRRDDGRVIKHGDPVYRGWHADTAVRRRLAALDGTDYRRPADPTAVQA</sequence>
<organism evidence="1 2">
    <name type="scientific">Pseudosporangium ferrugineum</name>
    <dbReference type="NCBI Taxonomy" id="439699"/>
    <lineage>
        <taxon>Bacteria</taxon>
        <taxon>Bacillati</taxon>
        <taxon>Actinomycetota</taxon>
        <taxon>Actinomycetes</taxon>
        <taxon>Micromonosporales</taxon>
        <taxon>Micromonosporaceae</taxon>
        <taxon>Pseudosporangium</taxon>
    </lineage>
</organism>
<dbReference type="EMBL" id="PVZG01000005">
    <property type="protein sequence ID" value="PRY30256.1"/>
    <property type="molecule type" value="Genomic_DNA"/>
</dbReference>
<comment type="caution">
    <text evidence="1">The sequence shown here is derived from an EMBL/GenBank/DDBJ whole genome shotgun (WGS) entry which is preliminary data.</text>
</comment>
<dbReference type="RefSeq" id="WP_106126896.1">
    <property type="nucleotide sequence ID" value="NZ_PVZG01000005.1"/>
</dbReference>
<proteinExistence type="predicted"/>
<evidence type="ECO:0000313" key="1">
    <source>
        <dbReference type="EMBL" id="PRY30256.1"/>
    </source>
</evidence>
<reference evidence="1 2" key="1">
    <citation type="submission" date="2018-03" db="EMBL/GenBank/DDBJ databases">
        <title>Genomic Encyclopedia of Archaeal and Bacterial Type Strains, Phase II (KMG-II): from individual species to whole genera.</title>
        <authorList>
            <person name="Goeker M."/>
        </authorList>
    </citation>
    <scope>NUCLEOTIDE SEQUENCE [LARGE SCALE GENOMIC DNA]</scope>
    <source>
        <strain evidence="1 2">DSM 45348</strain>
    </source>
</reference>
<keyword evidence="2" id="KW-1185">Reference proteome</keyword>
<dbReference type="OrthoDB" id="3368702at2"/>
<accession>A0A2T0SA22</accession>
<gene>
    <name evidence="1" type="ORF">CLV70_105426</name>
</gene>
<protein>
    <submittedName>
        <fullName evidence="1">Uncharacterized protein</fullName>
    </submittedName>
</protein>
<evidence type="ECO:0000313" key="2">
    <source>
        <dbReference type="Proteomes" id="UP000239209"/>
    </source>
</evidence>
<dbReference type="AlphaFoldDB" id="A0A2T0SA22"/>